<comment type="similarity">
    <text evidence="2">Belongs to the methyl-accepting chemotaxis (MCP) protein family.</text>
</comment>
<keyword evidence="1 3" id="KW-0807">Transducer</keyword>
<dbReference type="InterPro" id="IPR003660">
    <property type="entry name" value="HAMP_dom"/>
</dbReference>
<dbReference type="EMBL" id="WOWB01000001">
    <property type="protein sequence ID" value="NLV04924.1"/>
    <property type="molecule type" value="Genomic_DNA"/>
</dbReference>
<dbReference type="GO" id="GO:0016020">
    <property type="term" value="C:membrane"/>
    <property type="evidence" value="ECO:0007669"/>
    <property type="project" value="InterPro"/>
</dbReference>
<keyword evidence="11" id="KW-1185">Reference proteome</keyword>
<feature type="domain" description="Methyl-accepting transducer" evidence="7">
    <location>
        <begin position="476"/>
        <end position="712"/>
    </location>
</feature>
<evidence type="ECO:0000259" key="8">
    <source>
        <dbReference type="PROSITE" id="PS50885"/>
    </source>
</evidence>
<organism evidence="9 11">
    <name type="scientific">Haloarcula rubripromontorii</name>
    <dbReference type="NCBI Taxonomy" id="1705562"/>
    <lineage>
        <taxon>Archaea</taxon>
        <taxon>Methanobacteriati</taxon>
        <taxon>Methanobacteriota</taxon>
        <taxon>Stenosarchaea group</taxon>
        <taxon>Halobacteria</taxon>
        <taxon>Halobacteriales</taxon>
        <taxon>Haloarculaceae</taxon>
        <taxon>Haloarcula</taxon>
    </lineage>
</organism>
<feature type="coiled-coil region" evidence="4">
    <location>
        <begin position="361"/>
        <end position="416"/>
    </location>
</feature>
<evidence type="ECO:0000256" key="2">
    <source>
        <dbReference type="ARBA" id="ARBA00029447"/>
    </source>
</evidence>
<reference evidence="10" key="2">
    <citation type="submission" date="2019-12" db="EMBL/GenBank/DDBJ databases">
        <title>The whole-genome sequencing of Haloarcula japonica strain pws8.</title>
        <authorList>
            <person name="Verma D.K."/>
            <person name="Gopal K."/>
            <person name="Prasad E.S."/>
        </authorList>
    </citation>
    <scope>NUCLEOTIDE SEQUENCE</scope>
    <source>
        <strain evidence="10">Pws8</strain>
    </source>
</reference>
<dbReference type="SMART" id="SM00304">
    <property type="entry name" value="HAMP"/>
    <property type="match status" value="3"/>
</dbReference>
<dbReference type="PANTHER" id="PTHR32089:SF112">
    <property type="entry name" value="LYSOZYME-LIKE PROTEIN-RELATED"/>
    <property type="match status" value="1"/>
</dbReference>
<keyword evidence="4" id="KW-0175">Coiled coil</keyword>
<evidence type="ECO:0000256" key="6">
    <source>
        <dbReference type="SAM" id="Phobius"/>
    </source>
</evidence>
<dbReference type="PROSITE" id="PS50885">
    <property type="entry name" value="HAMP"/>
    <property type="match status" value="2"/>
</dbReference>
<evidence type="ECO:0000256" key="3">
    <source>
        <dbReference type="PROSITE-ProRule" id="PRU00284"/>
    </source>
</evidence>
<dbReference type="PANTHER" id="PTHR32089">
    <property type="entry name" value="METHYL-ACCEPTING CHEMOTAXIS PROTEIN MCPB"/>
    <property type="match status" value="1"/>
</dbReference>
<feature type="domain" description="HAMP" evidence="8">
    <location>
        <begin position="317"/>
        <end position="369"/>
    </location>
</feature>
<dbReference type="Proteomes" id="UP000037729">
    <property type="component" value="Unassembled WGS sequence"/>
</dbReference>
<dbReference type="OrthoDB" id="8523at2157"/>
<feature type="region of interest" description="Disordered" evidence="5">
    <location>
        <begin position="526"/>
        <end position="545"/>
    </location>
</feature>
<dbReference type="SUPFAM" id="SSF58104">
    <property type="entry name" value="Methyl-accepting chemotaxis protein (MCP) signaling domain"/>
    <property type="match status" value="1"/>
</dbReference>
<feature type="transmembrane region" description="Helical" evidence="6">
    <location>
        <begin position="297"/>
        <end position="316"/>
    </location>
</feature>
<feature type="region of interest" description="Disordered" evidence="5">
    <location>
        <begin position="743"/>
        <end position="790"/>
    </location>
</feature>
<feature type="region of interest" description="Disordered" evidence="5">
    <location>
        <begin position="140"/>
        <end position="166"/>
    </location>
</feature>
<dbReference type="GO" id="GO:0004888">
    <property type="term" value="F:transmembrane signaling receptor activity"/>
    <property type="evidence" value="ECO:0007669"/>
    <property type="project" value="InterPro"/>
</dbReference>
<dbReference type="Pfam" id="PF00672">
    <property type="entry name" value="HAMP"/>
    <property type="match status" value="2"/>
</dbReference>
<dbReference type="GO" id="GO:0007165">
    <property type="term" value="P:signal transduction"/>
    <property type="evidence" value="ECO:0007669"/>
    <property type="project" value="UniProtKB-KW"/>
</dbReference>
<sequence>MAGGPLDELASALDRVAPEFVRQRFAAKFAVAFLAVLLVIAGAGAFTFQATSTAVERQTTEQLAETSQLEGDAIGSWVEQQRTHTRSVSQGEPLRSDRRAAAYILLQDQLLPDDVVSMHLVNDTRGEVVASTELPLEGRSLSDLDAPWTNAEVPEGPGNNSQVWSSSRSYRSPVLNDEPVMAFASSVPKRDGSHLVVVTRIQSQVDRLSNTNSTKETTILNTNDETVLNIDREFDADSHSESLAAIRDANGTAAPVTAVSDGRVYAFAPVPTTNWVTVTSLDTAQAFSVRDTVGQTVGLLVLLALVSLSAVGLVLGKRTVDPLKQLRDRAERIEAGDFDVDLETNRADEIGRLYGTFDDMRISLQNRIQEAEDAVEEAKTARAEAEELRTEAEDARAEAEEASQRLQERAAEYSAVMQDIADGDLTKRLDEDAEETAMREVAVEFNAMLDGLEATVSEVAAFADEVADATIEVATGAEEIETTSQTVSDRIQEIADGAIRQHDDLAEAAAEMDELSASIEEVAASSTTVAETAREAVDRGETGREAAESAIDDMAEIESRSADAVDQILALQERMDDIGEIVDFISDIAEQTNMLALNANIEAARADKDGEGFAVVADEVKSLAEETKQAAAEIEAEIAAVQTETDETVTDIRATSDHIDTGVETVREAADAIEDTVDAIENANDGIQEIADATEDQADATQSVVHRVDGVSEISQNVTEDAEQVSAAAEEQSASVAEIAQSADELRDRADSLAETVDQFDTSGGAGERGDAAGVGGERTTRSAPNGTDD</sequence>
<dbReference type="PROSITE" id="PS50111">
    <property type="entry name" value="CHEMOTAXIS_TRANSDUC_2"/>
    <property type="match status" value="1"/>
</dbReference>
<dbReference type="Proteomes" id="UP000610611">
    <property type="component" value="Unassembled WGS sequence"/>
</dbReference>
<dbReference type="EMBL" id="LIUF01000001">
    <property type="protein sequence ID" value="KOX95088.1"/>
    <property type="molecule type" value="Genomic_DNA"/>
</dbReference>
<dbReference type="STRING" id="1705562.AMS69_04335"/>
<keyword evidence="6" id="KW-0812">Transmembrane</keyword>
<dbReference type="Gene3D" id="6.10.250.1910">
    <property type="match status" value="1"/>
</dbReference>
<dbReference type="AlphaFoldDB" id="A0A0M9ANG7"/>
<evidence type="ECO:0000259" key="7">
    <source>
        <dbReference type="PROSITE" id="PS50111"/>
    </source>
</evidence>
<evidence type="ECO:0000256" key="1">
    <source>
        <dbReference type="ARBA" id="ARBA00023224"/>
    </source>
</evidence>
<evidence type="ECO:0000256" key="4">
    <source>
        <dbReference type="SAM" id="Coils"/>
    </source>
</evidence>
<evidence type="ECO:0000313" key="10">
    <source>
        <dbReference type="EMBL" id="NLV04924.1"/>
    </source>
</evidence>
<dbReference type="RefSeq" id="WP_053966844.1">
    <property type="nucleotide sequence ID" value="NZ_LIUF01000001.1"/>
</dbReference>
<keyword evidence="6" id="KW-0472">Membrane</keyword>
<dbReference type="InterPro" id="IPR004090">
    <property type="entry name" value="Chemotax_Me-accpt_rcpt"/>
</dbReference>
<feature type="domain" description="HAMP" evidence="8">
    <location>
        <begin position="404"/>
        <end position="457"/>
    </location>
</feature>
<dbReference type="PRINTS" id="PR00260">
    <property type="entry name" value="CHEMTRNSDUCR"/>
</dbReference>
<dbReference type="InterPro" id="IPR004089">
    <property type="entry name" value="MCPsignal_dom"/>
</dbReference>
<feature type="transmembrane region" description="Helical" evidence="6">
    <location>
        <begin position="25"/>
        <end position="48"/>
    </location>
</feature>
<dbReference type="GO" id="GO:0006935">
    <property type="term" value="P:chemotaxis"/>
    <property type="evidence" value="ECO:0007669"/>
    <property type="project" value="InterPro"/>
</dbReference>
<dbReference type="SMART" id="SM00283">
    <property type="entry name" value="MA"/>
    <property type="match status" value="1"/>
</dbReference>
<reference evidence="9 11" key="1">
    <citation type="submission" date="2015-08" db="EMBL/GenBank/DDBJ databases">
        <title>Genomes of Isolates from Cabo Rojo, PR.</title>
        <authorList>
            <person name="Sanchez-Nieves R.L."/>
            <person name="Montalvo-Rodriguez R."/>
        </authorList>
    </citation>
    <scope>NUCLEOTIDE SEQUENCE [LARGE SCALE GENOMIC DNA]</scope>
    <source>
        <strain evidence="9 11">SL3</strain>
    </source>
</reference>
<comment type="caution">
    <text evidence="9">The sequence shown here is derived from an EMBL/GenBank/DDBJ whole genome shotgun (WGS) entry which is preliminary data.</text>
</comment>
<dbReference type="CDD" id="cd06225">
    <property type="entry name" value="HAMP"/>
    <property type="match status" value="1"/>
</dbReference>
<feature type="compositionally biased region" description="Basic and acidic residues" evidence="5">
    <location>
        <begin position="532"/>
        <end position="545"/>
    </location>
</feature>
<protein>
    <submittedName>
        <fullName evidence="9">Chemotaxis protein</fullName>
    </submittedName>
    <submittedName>
        <fullName evidence="10">HAMP domain-containing protein</fullName>
    </submittedName>
</protein>
<evidence type="ECO:0000313" key="9">
    <source>
        <dbReference type="EMBL" id="KOX95088.1"/>
    </source>
</evidence>
<dbReference type="PATRIC" id="fig|1705562.3.peg.1838"/>
<evidence type="ECO:0000313" key="11">
    <source>
        <dbReference type="Proteomes" id="UP000037729"/>
    </source>
</evidence>
<dbReference type="Pfam" id="PF00015">
    <property type="entry name" value="MCPsignal"/>
    <property type="match status" value="1"/>
</dbReference>
<name>A0A0M9ANG7_9EURY</name>
<keyword evidence="6" id="KW-1133">Transmembrane helix</keyword>
<feature type="coiled-coil region" evidence="4">
    <location>
        <begin position="617"/>
        <end position="697"/>
    </location>
</feature>
<evidence type="ECO:0000256" key="5">
    <source>
        <dbReference type="SAM" id="MobiDB-lite"/>
    </source>
</evidence>
<gene>
    <name evidence="9" type="ORF">AMS69_04335</name>
    <name evidence="10" type="ORF">GOC83_02055</name>
</gene>
<dbReference type="Gene3D" id="1.10.287.950">
    <property type="entry name" value="Methyl-accepting chemotaxis protein"/>
    <property type="match status" value="1"/>
</dbReference>
<dbReference type="CDD" id="cd11386">
    <property type="entry name" value="MCP_signal"/>
    <property type="match status" value="1"/>
</dbReference>
<accession>A0A0M9ANG7</accession>
<proteinExistence type="inferred from homology"/>